<keyword evidence="4" id="KW-0449">Lipoprotein</keyword>
<dbReference type="Pfam" id="PF02638">
    <property type="entry name" value="GHL10"/>
    <property type="match status" value="1"/>
</dbReference>
<dbReference type="SMART" id="SM00060">
    <property type="entry name" value="FN3"/>
    <property type="match status" value="1"/>
</dbReference>
<sequence>MKKLFILCFLLLSFPALEAFSQSTPPKREFRAVWIATVANIDWPSQPGLSSVIQKEEFKYILDEHQKNGMNAVVVQVRPTTDAFYRSDKELWSHWLTGTQGKAPNPPYDPLAFQIAEAHKRGMEFHAWFNPYRASHDTVIANLNPNHITQTKPEWFIQYGGKLYFKPGLPEVREYITGIIMDVVRNYEVDAIHFDDYFYPYPTAEPFPDDEDFEKYGADFASKDDWRRYNVDEVIKSLSDSIKAVNPRVKFGISPFSIWRNKTAEDPRGSDTKGGLTNYDHLYADIRGWLEKGWIDYNVPQLYFHIGYDVADYAKLLDWWSKNNFGKHLYIGQGTYKVNSDRRFKEWSDPLENGRQLRLNRSTPDVHGSVFFSSRSVMSNPNGVQDSLRQDFYRLPALVPTMAWIDAIAPLAPEALEAKSTHAGVYLNWSPSKPASDGETARYYVVYRFPKNQQPNFDNPENIVAKVYKDTLHYLDRNVQPGKRYTYVVTALDQIQNESAPTARVKVKGKKLL</sequence>
<keyword evidence="1 2" id="KW-0732">Signal</keyword>
<dbReference type="Gene3D" id="3.20.20.80">
    <property type="entry name" value="Glycosidases"/>
    <property type="match status" value="1"/>
</dbReference>
<feature type="signal peptide" evidence="2">
    <location>
        <begin position="1"/>
        <end position="18"/>
    </location>
</feature>
<dbReference type="Gene3D" id="2.60.40.10">
    <property type="entry name" value="Immunoglobulins"/>
    <property type="match status" value="1"/>
</dbReference>
<dbReference type="EMBL" id="FOOT01000001">
    <property type="protein sequence ID" value="SFG02980.1"/>
    <property type="molecule type" value="Genomic_DNA"/>
</dbReference>
<dbReference type="SUPFAM" id="SSF51445">
    <property type="entry name" value="(Trans)glycosidases"/>
    <property type="match status" value="1"/>
</dbReference>
<protein>
    <submittedName>
        <fullName evidence="4">Uncharacterized lipoprotein YddW, UPF0748 family</fullName>
    </submittedName>
</protein>
<dbReference type="PANTHER" id="PTHR43405">
    <property type="entry name" value="GLYCOSYL HYDROLASE DIGH"/>
    <property type="match status" value="1"/>
</dbReference>
<dbReference type="RefSeq" id="WP_092099078.1">
    <property type="nucleotide sequence ID" value="NZ_FOOT01000001.1"/>
</dbReference>
<name>A0A1I2NIY8_9BACT</name>
<dbReference type="CDD" id="cd00063">
    <property type="entry name" value="FN3"/>
    <property type="match status" value="1"/>
</dbReference>
<dbReference type="AlphaFoldDB" id="A0A1I2NIY8"/>
<reference evidence="5" key="1">
    <citation type="submission" date="2016-10" db="EMBL/GenBank/DDBJ databases">
        <authorList>
            <person name="Varghese N."/>
            <person name="Submissions S."/>
        </authorList>
    </citation>
    <scope>NUCLEOTIDE SEQUENCE [LARGE SCALE GENOMIC DNA]</scope>
    <source>
        <strain evidence="5">LP51</strain>
    </source>
</reference>
<dbReference type="InterPro" id="IPR003961">
    <property type="entry name" value="FN3_dom"/>
</dbReference>
<dbReference type="InterPro" id="IPR058692">
    <property type="entry name" value="Fn3_SaeA_2nd"/>
</dbReference>
<dbReference type="InterPro" id="IPR017853">
    <property type="entry name" value="GH"/>
</dbReference>
<dbReference type="InterPro" id="IPR052177">
    <property type="entry name" value="Divisome_Glycosyl_Hydrolase"/>
</dbReference>
<dbReference type="InterPro" id="IPR036116">
    <property type="entry name" value="FN3_sf"/>
</dbReference>
<accession>A0A1I2NIY8</accession>
<dbReference type="STRING" id="1436961.SAMN05421739_101725"/>
<keyword evidence="5" id="KW-1185">Reference proteome</keyword>
<dbReference type="PROSITE" id="PS50853">
    <property type="entry name" value="FN3"/>
    <property type="match status" value="1"/>
</dbReference>
<dbReference type="InterPro" id="IPR013783">
    <property type="entry name" value="Ig-like_fold"/>
</dbReference>
<feature type="chain" id="PRO_5011693053" evidence="2">
    <location>
        <begin position="19"/>
        <end position="513"/>
    </location>
</feature>
<evidence type="ECO:0000259" key="3">
    <source>
        <dbReference type="PROSITE" id="PS50853"/>
    </source>
</evidence>
<dbReference type="SUPFAM" id="SSF49265">
    <property type="entry name" value="Fibronectin type III"/>
    <property type="match status" value="1"/>
</dbReference>
<evidence type="ECO:0000313" key="4">
    <source>
        <dbReference type="EMBL" id="SFG02980.1"/>
    </source>
</evidence>
<dbReference type="Pfam" id="PF25833">
    <property type="entry name" value="Fn3_SaeA_3rd"/>
    <property type="match status" value="1"/>
</dbReference>
<gene>
    <name evidence="4" type="ORF">SAMN05421739_101725</name>
</gene>
<dbReference type="OrthoDB" id="9773203at2"/>
<dbReference type="InterPro" id="IPR003790">
    <property type="entry name" value="GHL10"/>
</dbReference>
<evidence type="ECO:0000313" key="5">
    <source>
        <dbReference type="Proteomes" id="UP000198724"/>
    </source>
</evidence>
<evidence type="ECO:0000256" key="1">
    <source>
        <dbReference type="ARBA" id="ARBA00022729"/>
    </source>
</evidence>
<dbReference type="Proteomes" id="UP000198724">
    <property type="component" value="Unassembled WGS sequence"/>
</dbReference>
<dbReference type="PANTHER" id="PTHR43405:SF1">
    <property type="entry name" value="GLYCOSYL HYDROLASE DIGH"/>
    <property type="match status" value="1"/>
</dbReference>
<evidence type="ECO:0000256" key="2">
    <source>
        <dbReference type="SAM" id="SignalP"/>
    </source>
</evidence>
<feature type="domain" description="Fibronectin type-III" evidence="3">
    <location>
        <begin position="409"/>
        <end position="512"/>
    </location>
</feature>
<organism evidence="4 5">
    <name type="scientific">Pontibacter chinhatensis</name>
    <dbReference type="NCBI Taxonomy" id="1436961"/>
    <lineage>
        <taxon>Bacteria</taxon>
        <taxon>Pseudomonadati</taxon>
        <taxon>Bacteroidota</taxon>
        <taxon>Cytophagia</taxon>
        <taxon>Cytophagales</taxon>
        <taxon>Hymenobacteraceae</taxon>
        <taxon>Pontibacter</taxon>
    </lineage>
</organism>
<proteinExistence type="predicted"/>